<accession>A0ABV4L8S7</accession>
<evidence type="ECO:0000313" key="2">
    <source>
        <dbReference type="Proteomes" id="UP001569154"/>
    </source>
</evidence>
<dbReference type="Pfam" id="PF13289">
    <property type="entry name" value="SIR2_2"/>
    <property type="match status" value="1"/>
</dbReference>
<keyword evidence="2" id="KW-1185">Reference proteome</keyword>
<organism evidence="1 2">
    <name type="scientific">Enterovibrio norvegicus</name>
    <dbReference type="NCBI Taxonomy" id="188144"/>
    <lineage>
        <taxon>Bacteria</taxon>
        <taxon>Pseudomonadati</taxon>
        <taxon>Pseudomonadota</taxon>
        <taxon>Gammaproteobacteria</taxon>
        <taxon>Vibrionales</taxon>
        <taxon>Vibrionaceae</taxon>
        <taxon>Enterovibrio</taxon>
    </lineage>
</organism>
<name>A0ABV4L8S7_9GAMM</name>
<dbReference type="EMBL" id="JBGONM010000097">
    <property type="protein sequence ID" value="MEZ8084035.1"/>
    <property type="molecule type" value="Genomic_DNA"/>
</dbReference>
<comment type="caution">
    <text evidence="1">The sequence shown here is derived from an EMBL/GenBank/DDBJ whole genome shotgun (WGS) entry which is preliminary data.</text>
</comment>
<gene>
    <name evidence="1" type="ORF">ACED35_23255</name>
</gene>
<protein>
    <submittedName>
        <fullName evidence="1">SIR2 family protein</fullName>
    </submittedName>
</protein>
<evidence type="ECO:0000313" key="1">
    <source>
        <dbReference type="EMBL" id="MEZ8084035.1"/>
    </source>
</evidence>
<proteinExistence type="predicted"/>
<reference evidence="1 2" key="1">
    <citation type="submission" date="2024-06" db="EMBL/GenBank/DDBJ databases">
        <authorList>
            <person name="Steensen K."/>
            <person name="Seneca J."/>
            <person name="Bartlau N."/>
            <person name="Yu A.X."/>
            <person name="Polz M.F."/>
        </authorList>
    </citation>
    <scope>NUCLEOTIDE SEQUENCE [LARGE SCALE GENOMIC DNA]</scope>
    <source>
        <strain evidence="1 2">1F260</strain>
    </source>
</reference>
<dbReference type="RefSeq" id="WP_017012878.1">
    <property type="nucleotide sequence ID" value="NZ_AJYG02000064.1"/>
</dbReference>
<sequence>MCENTDAKQLAKDLLIFKQGQDSLFGESDGVEEGLEKIRSKMSDLTNIKNLHFLLGAGASADAIPAMEPLIKIVEDEVNSRNTEALVALEECAFSHHDLKEGFQAVKKHSPKNLENILGTLYSKRSYMNGVGEVDKINDYLINLIESQIYKSINIDCNASDAEKSLSLYKQLYQKLSLRNKDLARVNVFTTNNDLLSETALGYLNVNYNNGFSGGLSRTFNPARFSYTFSRKIDSNMEKYEPLENMVYLYKLHGSISWIESDDNSFFNIKEVDVEPTQAPPEKNILIYPTPLKQNKSLGSPYADLIREFQNKLLLQHGVLIVIGYSFSDEHINNAIYAALASNSSLSVVIFGDYYPTENLTKLTDRRIYQISGEIVENIDGGKESIKIHYFEYIVNNLIPDLDKSRDSDLLEDFISSLKQARGEK</sequence>
<dbReference type="Proteomes" id="UP001569154">
    <property type="component" value="Unassembled WGS sequence"/>
</dbReference>